<protein>
    <submittedName>
        <fullName evidence="1">Uncharacterized protein</fullName>
    </submittedName>
</protein>
<comment type="caution">
    <text evidence="1">The sequence shown here is derived from an EMBL/GenBank/DDBJ whole genome shotgun (WGS) entry which is preliminary data.</text>
</comment>
<dbReference type="Proteomes" id="UP000799754">
    <property type="component" value="Unassembled WGS sequence"/>
</dbReference>
<evidence type="ECO:0000313" key="2">
    <source>
        <dbReference type="Proteomes" id="UP000799754"/>
    </source>
</evidence>
<evidence type="ECO:0000313" key="1">
    <source>
        <dbReference type="EMBL" id="KAF2630043.1"/>
    </source>
</evidence>
<proteinExistence type="predicted"/>
<accession>A0ACB6S7V2</accession>
<gene>
    <name evidence="1" type="ORF">BU25DRAFT_336238</name>
</gene>
<reference evidence="1" key="1">
    <citation type="journal article" date="2020" name="Stud. Mycol.">
        <title>101 Dothideomycetes genomes: a test case for predicting lifestyles and emergence of pathogens.</title>
        <authorList>
            <person name="Haridas S."/>
            <person name="Albert R."/>
            <person name="Binder M."/>
            <person name="Bloem J."/>
            <person name="Labutti K."/>
            <person name="Salamov A."/>
            <person name="Andreopoulos B."/>
            <person name="Baker S."/>
            <person name="Barry K."/>
            <person name="Bills G."/>
            <person name="Bluhm B."/>
            <person name="Cannon C."/>
            <person name="Castanera R."/>
            <person name="Culley D."/>
            <person name="Daum C."/>
            <person name="Ezra D."/>
            <person name="Gonzalez J."/>
            <person name="Henrissat B."/>
            <person name="Kuo A."/>
            <person name="Liang C."/>
            <person name="Lipzen A."/>
            <person name="Lutzoni F."/>
            <person name="Magnuson J."/>
            <person name="Mondo S."/>
            <person name="Nolan M."/>
            <person name="Ohm R."/>
            <person name="Pangilinan J."/>
            <person name="Park H.-J."/>
            <person name="Ramirez L."/>
            <person name="Alfaro M."/>
            <person name="Sun H."/>
            <person name="Tritt A."/>
            <person name="Yoshinaga Y."/>
            <person name="Zwiers L.-H."/>
            <person name="Turgeon B."/>
            <person name="Goodwin S."/>
            <person name="Spatafora J."/>
            <person name="Crous P."/>
            <person name="Grigoriev I."/>
        </authorList>
    </citation>
    <scope>NUCLEOTIDE SEQUENCE</scope>
    <source>
        <strain evidence="1">CBS 525.71</strain>
    </source>
</reference>
<keyword evidence="2" id="KW-1185">Reference proteome</keyword>
<sequence>MALPQRPASRFFAAFYRWSRHTQRPSPCTLSSQNTHLPRCPATFAGLRCYHVTRRVREENQSTHDFMQELQTSAGAVQGDVQAPVEPLLQAVDSAQLKDDVRRLMRKVPASVAVITVAHLDPATDEMVPMGIAVSSLNTVTLDPPTISFNIKQPSQALNAIRAANGRFRVHFLDGQEPSLKIIERFCNGNNPDAYEQRREGLSIDVPQIEDSTPATALLSPRIQGKTVRAAAECTLTQELTVGDHVILVAQVRSLESTNLEDPTIVYVDGTYRRLGPKQPAVDAAQKKALQTTTSRAQERLMAYGWPLIPGEQHRHEYAEGLKSYVKGIPGLRFMNPRDVIKVLEPETKLITKSFGIDLVALVSFCQNGATTNNQSILPEFFGQLSSAKMAKLIDRVKQLVKADKRFLEVGYTDLLRYLDVHIAGASVLPSDLLNPLRAEGLVGPFEPSESLPDAAGPDRNALVLEQAEHLIRKQLSILTDKQILRTPLPAILDRARVPTVDLLHFRENHTRLKVDMCSGFYKDWKVDITGDAAPEEVLVIIRRLVDYMGVGRKQVYRMHMMEETSDMLRNVGVHPLISGVNADYIVSKIRSFYQVPDDFSNLGYRVEDTLQPYFASTVTWEDLESRVRQFVQKFPLRATTWKSRDALAAMGMSGNTTISTPLTETPQTIDDSNLLDMLMAKALKNHYGNGTDEENQAIATFLKDRYKFDVARKTAVVSPEEALKRSSADDLEAARLKHQEETIPIRNVGTRHR</sequence>
<name>A0ACB6S7V2_9PLEO</name>
<dbReference type="EMBL" id="MU006708">
    <property type="protein sequence ID" value="KAF2630043.1"/>
    <property type="molecule type" value="Genomic_DNA"/>
</dbReference>
<organism evidence="1 2">
    <name type="scientific">Macroventuria anomochaeta</name>
    <dbReference type="NCBI Taxonomy" id="301207"/>
    <lineage>
        <taxon>Eukaryota</taxon>
        <taxon>Fungi</taxon>
        <taxon>Dikarya</taxon>
        <taxon>Ascomycota</taxon>
        <taxon>Pezizomycotina</taxon>
        <taxon>Dothideomycetes</taxon>
        <taxon>Pleosporomycetidae</taxon>
        <taxon>Pleosporales</taxon>
        <taxon>Pleosporineae</taxon>
        <taxon>Didymellaceae</taxon>
        <taxon>Macroventuria</taxon>
    </lineage>
</organism>